<dbReference type="EMBL" id="SETE01000002">
    <property type="protein sequence ID" value="RYM34694.1"/>
    <property type="molecule type" value="Genomic_DNA"/>
</dbReference>
<evidence type="ECO:0000313" key="2">
    <source>
        <dbReference type="Proteomes" id="UP000293952"/>
    </source>
</evidence>
<reference evidence="1 2" key="1">
    <citation type="submission" date="2019-02" db="EMBL/GenBank/DDBJ databases">
        <title>Genome sequence of the sea-ice species Brumimicrobium glaciale.</title>
        <authorList>
            <person name="Bowman J.P."/>
        </authorList>
    </citation>
    <scope>NUCLEOTIDE SEQUENCE [LARGE SCALE GENOMIC DNA]</scope>
    <source>
        <strain evidence="1 2">IC156</strain>
    </source>
</reference>
<dbReference type="AlphaFoldDB" id="A0A4Q4KQ55"/>
<dbReference type="RefSeq" id="WP_130092703.1">
    <property type="nucleotide sequence ID" value="NZ_SETE01000002.1"/>
</dbReference>
<accession>A0A4Q4KQ55</accession>
<organism evidence="1 2">
    <name type="scientific">Brumimicrobium glaciale</name>
    <dbReference type="NCBI Taxonomy" id="200475"/>
    <lineage>
        <taxon>Bacteria</taxon>
        <taxon>Pseudomonadati</taxon>
        <taxon>Bacteroidota</taxon>
        <taxon>Flavobacteriia</taxon>
        <taxon>Flavobacteriales</taxon>
        <taxon>Crocinitomicaceae</taxon>
        <taxon>Brumimicrobium</taxon>
    </lineage>
</organism>
<keyword evidence="2" id="KW-1185">Reference proteome</keyword>
<evidence type="ECO:0000313" key="1">
    <source>
        <dbReference type="EMBL" id="RYM34694.1"/>
    </source>
</evidence>
<gene>
    <name evidence="1" type="ORF">ERX46_04790</name>
</gene>
<dbReference type="OrthoDB" id="1467593at2"/>
<proteinExistence type="predicted"/>
<dbReference type="Proteomes" id="UP000293952">
    <property type="component" value="Unassembled WGS sequence"/>
</dbReference>
<comment type="caution">
    <text evidence="1">The sequence shown here is derived from an EMBL/GenBank/DDBJ whole genome shotgun (WGS) entry which is preliminary data.</text>
</comment>
<protein>
    <submittedName>
        <fullName evidence="1">Uncharacterized protein</fullName>
    </submittedName>
</protein>
<sequence>MNTIKSYKELLLEEERIETEIQLSKDFIEENIKSYLKPSNLFSFLEKKVEKEDNQSFSGDFKLKKYLVGLSLDFLYNKVSDKLLTSKDEKDEGIDWKLIVKSYADQIYIGNKIAVTDAVSEFIDQNIEKLKK</sequence>
<name>A0A4Q4KQ55_9FLAO</name>